<comment type="caution">
    <text evidence="2">The sequence shown here is derived from an EMBL/GenBank/DDBJ whole genome shotgun (WGS) entry which is preliminary data.</text>
</comment>
<accession>A0A0F4GDR3</accession>
<evidence type="ECO:0000259" key="1">
    <source>
        <dbReference type="PROSITE" id="PS50097"/>
    </source>
</evidence>
<evidence type="ECO:0000313" key="2">
    <source>
        <dbReference type="EMBL" id="KJX95449.1"/>
    </source>
</evidence>
<dbReference type="Proteomes" id="UP000033647">
    <property type="component" value="Unassembled WGS sequence"/>
</dbReference>
<dbReference type="AlphaFoldDB" id="A0A0F4GDR3"/>
<dbReference type="PROSITE" id="PS50097">
    <property type="entry name" value="BTB"/>
    <property type="match status" value="1"/>
</dbReference>
<dbReference type="InterPro" id="IPR011333">
    <property type="entry name" value="SKP1/BTB/POZ_sf"/>
</dbReference>
<protein>
    <recommendedName>
        <fullName evidence="1">BTB domain-containing protein</fullName>
    </recommendedName>
</protein>
<sequence length="298" mass="32871">MSARMAELVKRLESPLITIRVGQGAGARDFHVPQGILCACSDWFTNALKDGRFIEGTAKLINLPEDTARVFEAFVVFAYEGILTFPNDYETPEICGEAFHFALDIWNFGEKYMLPYLQNAAVTSACYFIKDETIPMTVLSACFDAAATETSPFRVMIADYAVNYMTVEGESAGIEVEHHLAGREGFLRAFQASQVACGTLDKGSFPRYRKPMDFGTTFFKPLEAESSWREGDMDTVIFAPHWDCTTSGCGVCGLYPAGGNSGVARCRACGEFARCKCADPQWLLVCPTCMEENSSKNK</sequence>
<evidence type="ECO:0000313" key="3">
    <source>
        <dbReference type="Proteomes" id="UP000033647"/>
    </source>
</evidence>
<dbReference type="STRING" id="1047168.A0A0F4GDR3"/>
<dbReference type="CDD" id="cd18186">
    <property type="entry name" value="BTB_POZ_ZBTB_KLHL-like"/>
    <property type="match status" value="1"/>
</dbReference>
<dbReference type="PANTHER" id="PTHR47843">
    <property type="entry name" value="BTB DOMAIN-CONTAINING PROTEIN-RELATED"/>
    <property type="match status" value="1"/>
</dbReference>
<keyword evidence="3" id="KW-1185">Reference proteome</keyword>
<dbReference type="InterPro" id="IPR000210">
    <property type="entry name" value="BTB/POZ_dom"/>
</dbReference>
<dbReference type="SUPFAM" id="SSF54695">
    <property type="entry name" value="POZ domain"/>
    <property type="match status" value="1"/>
</dbReference>
<dbReference type="Gene3D" id="3.30.710.10">
    <property type="entry name" value="Potassium Channel Kv1.1, Chain A"/>
    <property type="match status" value="1"/>
</dbReference>
<feature type="domain" description="BTB" evidence="1">
    <location>
        <begin position="15"/>
        <end position="87"/>
    </location>
</feature>
<gene>
    <name evidence="2" type="ORF">TI39_contig4112g00002</name>
</gene>
<name>A0A0F4GDR3_9PEZI</name>
<dbReference type="OrthoDB" id="194443at2759"/>
<dbReference type="Pfam" id="PF00651">
    <property type="entry name" value="BTB"/>
    <property type="match status" value="1"/>
</dbReference>
<reference evidence="2 3" key="1">
    <citation type="submission" date="2015-03" db="EMBL/GenBank/DDBJ databases">
        <title>RNA-seq based gene annotation and comparative genomics of four Zymoseptoria species reveal species-specific pathogenicity related genes and transposable element activity.</title>
        <authorList>
            <person name="Grandaubert J."/>
            <person name="Bhattacharyya A."/>
            <person name="Stukenbrock E.H."/>
        </authorList>
    </citation>
    <scope>NUCLEOTIDE SEQUENCE [LARGE SCALE GENOMIC DNA]</scope>
    <source>
        <strain evidence="2 3">Zb18110</strain>
    </source>
</reference>
<dbReference type="EMBL" id="LAFY01004072">
    <property type="protein sequence ID" value="KJX95449.1"/>
    <property type="molecule type" value="Genomic_DNA"/>
</dbReference>
<dbReference type="PANTHER" id="PTHR47843:SF2">
    <property type="entry name" value="BTB DOMAIN-CONTAINING PROTEIN"/>
    <property type="match status" value="1"/>
</dbReference>
<organism evidence="2 3">
    <name type="scientific">Zymoseptoria brevis</name>
    <dbReference type="NCBI Taxonomy" id="1047168"/>
    <lineage>
        <taxon>Eukaryota</taxon>
        <taxon>Fungi</taxon>
        <taxon>Dikarya</taxon>
        <taxon>Ascomycota</taxon>
        <taxon>Pezizomycotina</taxon>
        <taxon>Dothideomycetes</taxon>
        <taxon>Dothideomycetidae</taxon>
        <taxon>Mycosphaerellales</taxon>
        <taxon>Mycosphaerellaceae</taxon>
        <taxon>Zymoseptoria</taxon>
    </lineage>
</organism>
<proteinExistence type="predicted"/>